<feature type="compositionally biased region" description="Basic and acidic residues" evidence="1">
    <location>
        <begin position="283"/>
        <end position="301"/>
    </location>
</feature>
<name>A0A922MBS1_SPOEX</name>
<gene>
    <name evidence="2" type="ORF">HF086_005428</name>
</gene>
<sequence length="301" mass="32177">MSLFPAYGNESSEKIAQQEEHSNESLALEAQLLASDNDEEHEGSSHTEPTAPCQSLQPPECDYYIDCKLDVGNLRVSTLYYPGRPQYSTLSSRDALGCPGAGAKAGRRRIRRYYSAGASSADASPDAELAQRTRAFRDMLADNPTDESLWLRFIEFQEVTRGAEAALSAAEEAAASAGGAACAASARPAGGAASRGVPDDVRTELWLRALSCAGAAGAAELDAVAGAALPACRAQPRAYPLLLYAYGAALRAAGHWERLVLLLELVLSMNFPPAAFPPPPDPRQLEEQEQRLQQLEDKVTP</sequence>
<feature type="compositionally biased region" description="Basic and acidic residues" evidence="1">
    <location>
        <begin position="11"/>
        <end position="23"/>
    </location>
</feature>
<proteinExistence type="predicted"/>
<feature type="compositionally biased region" description="Polar residues" evidence="1">
    <location>
        <begin position="46"/>
        <end position="55"/>
    </location>
</feature>
<dbReference type="EMBL" id="JACEFF010000635">
    <property type="protein sequence ID" value="KAH9633794.1"/>
    <property type="molecule type" value="Genomic_DNA"/>
</dbReference>
<evidence type="ECO:0000256" key="1">
    <source>
        <dbReference type="SAM" id="MobiDB-lite"/>
    </source>
</evidence>
<evidence type="ECO:0000313" key="3">
    <source>
        <dbReference type="Proteomes" id="UP000814243"/>
    </source>
</evidence>
<feature type="compositionally biased region" description="Low complexity" evidence="1">
    <location>
        <begin position="24"/>
        <end position="35"/>
    </location>
</feature>
<feature type="region of interest" description="Disordered" evidence="1">
    <location>
        <begin position="1"/>
        <end position="55"/>
    </location>
</feature>
<comment type="caution">
    <text evidence="2">The sequence shown here is derived from an EMBL/GenBank/DDBJ whole genome shotgun (WGS) entry which is preliminary data.</text>
</comment>
<dbReference type="AlphaFoldDB" id="A0A922MBS1"/>
<dbReference type="Proteomes" id="UP000814243">
    <property type="component" value="Unassembled WGS sequence"/>
</dbReference>
<accession>A0A922MBS1</accession>
<feature type="region of interest" description="Disordered" evidence="1">
    <location>
        <begin position="276"/>
        <end position="301"/>
    </location>
</feature>
<reference evidence="2" key="1">
    <citation type="journal article" date="2021" name="G3 (Bethesda)">
        <title>Genome and transcriptome analysis of the beet armyworm Spodoptera exigua reveals targets for pest control. .</title>
        <authorList>
            <person name="Simon S."/>
            <person name="Breeschoten T."/>
            <person name="Jansen H.J."/>
            <person name="Dirks R.P."/>
            <person name="Schranz M.E."/>
            <person name="Ros V.I.D."/>
        </authorList>
    </citation>
    <scope>NUCLEOTIDE SEQUENCE</scope>
    <source>
        <strain evidence="2">TB_SE_WUR_2020</strain>
    </source>
</reference>
<organism evidence="2 3">
    <name type="scientific">Spodoptera exigua</name>
    <name type="common">Beet armyworm</name>
    <name type="synonym">Noctua fulgens</name>
    <dbReference type="NCBI Taxonomy" id="7107"/>
    <lineage>
        <taxon>Eukaryota</taxon>
        <taxon>Metazoa</taxon>
        <taxon>Ecdysozoa</taxon>
        <taxon>Arthropoda</taxon>
        <taxon>Hexapoda</taxon>
        <taxon>Insecta</taxon>
        <taxon>Pterygota</taxon>
        <taxon>Neoptera</taxon>
        <taxon>Endopterygota</taxon>
        <taxon>Lepidoptera</taxon>
        <taxon>Glossata</taxon>
        <taxon>Ditrysia</taxon>
        <taxon>Noctuoidea</taxon>
        <taxon>Noctuidae</taxon>
        <taxon>Amphipyrinae</taxon>
        <taxon>Spodoptera</taxon>
    </lineage>
</organism>
<evidence type="ECO:0000313" key="2">
    <source>
        <dbReference type="EMBL" id="KAH9633794.1"/>
    </source>
</evidence>
<protein>
    <submittedName>
        <fullName evidence="2">Uncharacterized protein</fullName>
    </submittedName>
</protein>